<reference evidence="1" key="1">
    <citation type="journal article" date="2014" name="Front. Microbiol.">
        <title>High frequency of phylogenetically diverse reductive dehalogenase-homologous genes in deep subseafloor sedimentary metagenomes.</title>
        <authorList>
            <person name="Kawai M."/>
            <person name="Futagami T."/>
            <person name="Toyoda A."/>
            <person name="Takaki Y."/>
            <person name="Nishi S."/>
            <person name="Hori S."/>
            <person name="Arai W."/>
            <person name="Tsubouchi T."/>
            <person name="Morono Y."/>
            <person name="Uchiyama I."/>
            <person name="Ito T."/>
            <person name="Fujiyama A."/>
            <person name="Inagaki F."/>
            <person name="Takami H."/>
        </authorList>
    </citation>
    <scope>NUCLEOTIDE SEQUENCE</scope>
    <source>
        <strain evidence="1">Expedition CK06-06</strain>
    </source>
</reference>
<dbReference type="Gene3D" id="3.40.50.360">
    <property type="match status" value="1"/>
</dbReference>
<organism evidence="1">
    <name type="scientific">marine sediment metagenome</name>
    <dbReference type="NCBI Taxonomy" id="412755"/>
    <lineage>
        <taxon>unclassified sequences</taxon>
        <taxon>metagenomes</taxon>
        <taxon>ecological metagenomes</taxon>
    </lineage>
</organism>
<dbReference type="SUPFAM" id="SSF52218">
    <property type="entry name" value="Flavoproteins"/>
    <property type="match status" value="1"/>
</dbReference>
<dbReference type="InterPro" id="IPR029039">
    <property type="entry name" value="Flavoprotein-like_sf"/>
</dbReference>
<dbReference type="AlphaFoldDB" id="X0YMW8"/>
<protein>
    <recommendedName>
        <fullName evidence="2">NADPH-dependent FMN reductase-like domain-containing protein</fullName>
    </recommendedName>
</protein>
<evidence type="ECO:0000313" key="1">
    <source>
        <dbReference type="EMBL" id="GAG48297.1"/>
    </source>
</evidence>
<accession>X0YMW8</accession>
<dbReference type="EMBL" id="BARS01055711">
    <property type="protein sequence ID" value="GAG48297.1"/>
    <property type="molecule type" value="Genomic_DNA"/>
</dbReference>
<comment type="caution">
    <text evidence="1">The sequence shown here is derived from an EMBL/GenBank/DDBJ whole genome shotgun (WGS) entry which is preliminary data.</text>
</comment>
<evidence type="ECO:0008006" key="2">
    <source>
        <dbReference type="Google" id="ProtNLM"/>
    </source>
</evidence>
<gene>
    <name evidence="1" type="ORF">S01H1_82207</name>
</gene>
<sequence>MLAANILVIGTPIWLGDKASVCTKVIERLYSSSGDLNDKGQYAYYGRVGGCIITGNEDGAKHCAMNILYSLQHLGYVIPPQSDAAWVGEAGPGPSYLDPGAGGPENDFTQRNATFMAWNLMHFARMLKDIGGIPAHGNQRSLWDAGCRFDHPNPEYR</sequence>
<name>X0YMW8_9ZZZZ</name>
<proteinExistence type="predicted"/>